<dbReference type="InterPro" id="IPR013786">
    <property type="entry name" value="AcylCoA_DH/ox_N"/>
</dbReference>
<reference evidence="9" key="1">
    <citation type="submission" date="2020-05" db="EMBL/GenBank/DDBJ databases">
        <authorList>
            <person name="Chiriac C."/>
            <person name="Salcher M."/>
            <person name="Ghai R."/>
            <person name="Kavagutti S V."/>
        </authorList>
    </citation>
    <scope>NUCLEOTIDE SEQUENCE</scope>
</reference>
<dbReference type="InterPro" id="IPR009075">
    <property type="entry name" value="AcylCo_DH/oxidase_C"/>
</dbReference>
<feature type="domain" description="Acyl-CoA dehydrogenase/oxidase C-terminal" evidence="6">
    <location>
        <begin position="247"/>
        <end position="394"/>
    </location>
</feature>
<dbReference type="EMBL" id="CAEZTS010000080">
    <property type="protein sequence ID" value="CAB4580556.1"/>
    <property type="molecule type" value="Genomic_DNA"/>
</dbReference>
<dbReference type="InterPro" id="IPR006091">
    <property type="entry name" value="Acyl-CoA_Oxase/DH_mid-dom"/>
</dbReference>
<dbReference type="Pfam" id="PF00441">
    <property type="entry name" value="Acyl-CoA_dh_1"/>
    <property type="match status" value="1"/>
</dbReference>
<dbReference type="Gene3D" id="2.40.110.10">
    <property type="entry name" value="Butyryl-CoA Dehydrogenase, subunit A, domain 2"/>
    <property type="match status" value="1"/>
</dbReference>
<keyword evidence="4" id="KW-0274">FAD</keyword>
<protein>
    <submittedName>
        <fullName evidence="9">Unannotated protein</fullName>
    </submittedName>
</protein>
<keyword evidence="5" id="KW-0560">Oxidoreductase</keyword>
<evidence type="ECO:0000256" key="2">
    <source>
        <dbReference type="ARBA" id="ARBA00009347"/>
    </source>
</evidence>
<dbReference type="SUPFAM" id="SSF56645">
    <property type="entry name" value="Acyl-CoA dehydrogenase NM domain-like"/>
    <property type="match status" value="1"/>
</dbReference>
<feature type="domain" description="Acyl-CoA dehydrogenase/oxidase N-terminal" evidence="8">
    <location>
        <begin position="45"/>
        <end position="137"/>
    </location>
</feature>
<dbReference type="InterPro" id="IPR046373">
    <property type="entry name" value="Acyl-CoA_Oxase/DH_mid-dom_sf"/>
</dbReference>
<dbReference type="SUPFAM" id="SSF47203">
    <property type="entry name" value="Acyl-CoA dehydrogenase C-terminal domain-like"/>
    <property type="match status" value="1"/>
</dbReference>
<proteinExistence type="inferred from homology"/>
<comment type="cofactor">
    <cofactor evidence="1">
        <name>FAD</name>
        <dbReference type="ChEBI" id="CHEBI:57692"/>
    </cofactor>
</comment>
<dbReference type="Gene3D" id="1.10.540.10">
    <property type="entry name" value="Acyl-CoA dehydrogenase/oxidase, N-terminal domain"/>
    <property type="match status" value="1"/>
</dbReference>
<accession>A0A6J6EWP2</accession>
<dbReference type="Pfam" id="PF02771">
    <property type="entry name" value="Acyl-CoA_dh_N"/>
    <property type="match status" value="1"/>
</dbReference>
<dbReference type="GO" id="GO:0005886">
    <property type="term" value="C:plasma membrane"/>
    <property type="evidence" value="ECO:0007669"/>
    <property type="project" value="TreeGrafter"/>
</dbReference>
<evidence type="ECO:0000256" key="4">
    <source>
        <dbReference type="ARBA" id="ARBA00022827"/>
    </source>
</evidence>
<evidence type="ECO:0000256" key="3">
    <source>
        <dbReference type="ARBA" id="ARBA00022630"/>
    </source>
</evidence>
<gene>
    <name evidence="9" type="ORF">UFOPK1722_01000</name>
</gene>
<evidence type="ECO:0000256" key="5">
    <source>
        <dbReference type="ARBA" id="ARBA00023002"/>
    </source>
</evidence>
<evidence type="ECO:0000256" key="1">
    <source>
        <dbReference type="ARBA" id="ARBA00001974"/>
    </source>
</evidence>
<comment type="similarity">
    <text evidence="2">Belongs to the acyl-CoA dehydrogenase family.</text>
</comment>
<feature type="domain" description="Acyl-CoA oxidase/dehydrogenase middle" evidence="7">
    <location>
        <begin position="141"/>
        <end position="234"/>
    </location>
</feature>
<keyword evidence="3" id="KW-0285">Flavoprotein</keyword>
<dbReference type="FunFam" id="2.40.110.10:FF:000011">
    <property type="entry name" value="Acyl-CoA dehydrogenase FadE34"/>
    <property type="match status" value="1"/>
</dbReference>
<dbReference type="Pfam" id="PF02770">
    <property type="entry name" value="Acyl-CoA_dh_M"/>
    <property type="match status" value="1"/>
</dbReference>
<evidence type="ECO:0000259" key="6">
    <source>
        <dbReference type="Pfam" id="PF00441"/>
    </source>
</evidence>
<dbReference type="AlphaFoldDB" id="A0A6J6EWP2"/>
<name>A0A6J6EWP2_9ZZZZ</name>
<dbReference type="GO" id="GO:0050660">
    <property type="term" value="F:flavin adenine dinucleotide binding"/>
    <property type="evidence" value="ECO:0007669"/>
    <property type="project" value="InterPro"/>
</dbReference>
<organism evidence="9">
    <name type="scientific">freshwater metagenome</name>
    <dbReference type="NCBI Taxonomy" id="449393"/>
    <lineage>
        <taxon>unclassified sequences</taxon>
        <taxon>metagenomes</taxon>
        <taxon>ecological metagenomes</taxon>
    </lineage>
</organism>
<dbReference type="PANTHER" id="PTHR43292:SF4">
    <property type="entry name" value="ACYL-COA DEHYDROGENASE FADE34"/>
    <property type="match status" value="1"/>
</dbReference>
<dbReference type="InterPro" id="IPR037069">
    <property type="entry name" value="AcylCoA_DH/ox_N_sf"/>
</dbReference>
<dbReference type="InterPro" id="IPR052161">
    <property type="entry name" value="Mycobact_Acyl-CoA_DH"/>
</dbReference>
<dbReference type="PANTHER" id="PTHR43292">
    <property type="entry name" value="ACYL-COA DEHYDROGENASE"/>
    <property type="match status" value="1"/>
</dbReference>
<evidence type="ECO:0000259" key="8">
    <source>
        <dbReference type="Pfam" id="PF02771"/>
    </source>
</evidence>
<dbReference type="InterPro" id="IPR009100">
    <property type="entry name" value="AcylCoA_DH/oxidase_NM_dom_sf"/>
</dbReference>
<dbReference type="Gene3D" id="1.20.140.10">
    <property type="entry name" value="Butyryl-CoA Dehydrogenase, subunit A, domain 3"/>
    <property type="match status" value="1"/>
</dbReference>
<sequence length="413" mass="45093">MSQPTLEQFQSEALAFLEANAPRKEAEKKFVWGEGSDKVAMFEEKERDKEQIDVDRACAWRRKKFDAGFGYITGPESYGGRALPAAYQRAYDSLESKFDIPNQSCFTIGLGMVAPTILAHGSDTARDLYMRKMYRGDIVGCQLFSEPGAGSDLAGLTTKAERDGDEWVITGQKVWTSGAHYSQIGEIIARTDPSLPKHKGLTGFIVDMNAPGVEIRPLRQMTGGASFNEVFFTEVRVRDDHRLGDVNNGWNVALTTLMNERAAIGGGGGGGGFFTRVIEMVKHYGLDSDPVVRDELAKIIIHNKVAGYNNQRALDKIKSGQMPGPEMSMAKLAGTNNMIRLGNFVSMVLGPKLVADSGEWGTYAWNQLILGTPGGRIAGGSDEVMRNIVGERVLGLPKDAGIDSKSPFNELKK</sequence>
<dbReference type="InterPro" id="IPR036250">
    <property type="entry name" value="AcylCo_DH-like_C"/>
</dbReference>
<evidence type="ECO:0000313" key="9">
    <source>
        <dbReference type="EMBL" id="CAB4580556.1"/>
    </source>
</evidence>
<evidence type="ECO:0000259" key="7">
    <source>
        <dbReference type="Pfam" id="PF02770"/>
    </source>
</evidence>
<dbReference type="GO" id="GO:0016627">
    <property type="term" value="F:oxidoreductase activity, acting on the CH-CH group of donors"/>
    <property type="evidence" value="ECO:0007669"/>
    <property type="project" value="InterPro"/>
</dbReference>